<evidence type="ECO:0000256" key="6">
    <source>
        <dbReference type="SAM" id="SignalP"/>
    </source>
</evidence>
<dbReference type="AlphaFoldDB" id="A0A1H8JLJ2"/>
<protein>
    <submittedName>
        <fullName evidence="7">Gamma-glutamyltransferase 1 Threonine peptidase. MEROPS family T03</fullName>
    </submittedName>
</protein>
<dbReference type="InterPro" id="IPR043137">
    <property type="entry name" value="GGT_ssub_C"/>
</dbReference>
<dbReference type="Pfam" id="PF01019">
    <property type="entry name" value="G_glu_transpept"/>
    <property type="match status" value="1"/>
</dbReference>
<organism evidence="7 8">
    <name type="scientific">Brachymonas denitrificans DSM 15123</name>
    <dbReference type="NCBI Taxonomy" id="1121117"/>
    <lineage>
        <taxon>Bacteria</taxon>
        <taxon>Pseudomonadati</taxon>
        <taxon>Pseudomonadota</taxon>
        <taxon>Betaproteobacteria</taxon>
        <taxon>Burkholderiales</taxon>
        <taxon>Comamonadaceae</taxon>
        <taxon>Brachymonas</taxon>
    </lineage>
</organism>
<accession>A0A1H8JLJ2</accession>
<dbReference type="SUPFAM" id="SSF56235">
    <property type="entry name" value="N-terminal nucleophile aminohydrolases (Ntn hydrolases)"/>
    <property type="match status" value="1"/>
</dbReference>
<dbReference type="InterPro" id="IPR043138">
    <property type="entry name" value="GGT_lsub"/>
</dbReference>
<dbReference type="GO" id="GO:0016740">
    <property type="term" value="F:transferase activity"/>
    <property type="evidence" value="ECO:0007669"/>
    <property type="project" value="UniProtKB-KW"/>
</dbReference>
<dbReference type="OrthoDB" id="5297205at2"/>
<evidence type="ECO:0000256" key="1">
    <source>
        <dbReference type="ARBA" id="ARBA00009381"/>
    </source>
</evidence>
<dbReference type="Proteomes" id="UP000199531">
    <property type="component" value="Unassembled WGS sequence"/>
</dbReference>
<dbReference type="PANTHER" id="PTHR43199">
    <property type="entry name" value="GLUTATHIONE HYDROLASE"/>
    <property type="match status" value="1"/>
</dbReference>
<keyword evidence="4" id="KW-0865">Zymogen</keyword>
<dbReference type="PANTHER" id="PTHR43199:SF1">
    <property type="entry name" value="GLUTATHIONE HYDROLASE PROENZYME"/>
    <property type="match status" value="1"/>
</dbReference>
<dbReference type="PROSITE" id="PS51257">
    <property type="entry name" value="PROKAR_LIPOPROTEIN"/>
    <property type="match status" value="1"/>
</dbReference>
<feature type="signal peptide" evidence="6">
    <location>
        <begin position="1"/>
        <end position="19"/>
    </location>
</feature>
<keyword evidence="8" id="KW-1185">Reference proteome</keyword>
<feature type="chain" id="PRO_5011686042" evidence="6">
    <location>
        <begin position="20"/>
        <end position="631"/>
    </location>
</feature>
<dbReference type="EMBL" id="FOCW01000007">
    <property type="protein sequence ID" value="SEN81196.1"/>
    <property type="molecule type" value="Genomic_DNA"/>
</dbReference>
<keyword evidence="2 7" id="KW-0808">Transferase</keyword>
<sequence>MTQVLTRSLLAVAFLSALAGCGTVQAPSVPASGAQAAVTSRPGTPALSTIPPNPEASSGWTGKPGWQWQKHAVAAANPLATQAGLEILRAGGNALDAAIAVQMVLGLVEPQSSGIGGGAFLLYDDGKSLLAWDGRETAPATVREDLFLGPDGKALPFHQAVVGGRSVGVPGVVPMLEQVQRRQGKLPWARLFAPAIRMAEAGFPVSPRLHRLLASEKYLRDNDSTAAAYFYGTDGQPWPVGHVLRNPEYAAVLRGIASKGSRFLMRGEVAQAMVRTVQGHAANPGKLALSDLAGYQPRVSPALCFDYEAVARRYEICGMPPPSSGTLAIGQILGILRHTDAAKLPLQQGQPNADWLHLYTEAARLAFADRAQYVADPAFVQAPGGNWQSMLQPVYLQQRAALIQQGPQAKSMKTAEPGQPASLRVALAPMPAQPEYGTSHISVIDAQGRAVSMTTTIEDQFGSRMMVNRGKGLAGGFLLNNELTDFSFTPRDAAGRPIANRVQPGKRPRSSMAPILVYGKQPDGRRGELLMSAGSPGGALIIHYVAKTLYGTLNWGLDAQRAIDLPNFGSTNGPTLLEQKRFAPATAEALRQRGAEVREIDMTSGLQAIQKTPRGYFGGADPRREGVVLGD</sequence>
<evidence type="ECO:0000313" key="8">
    <source>
        <dbReference type="Proteomes" id="UP000199531"/>
    </source>
</evidence>
<reference evidence="7 8" key="1">
    <citation type="submission" date="2016-10" db="EMBL/GenBank/DDBJ databases">
        <authorList>
            <person name="de Groot N.N."/>
        </authorList>
    </citation>
    <scope>NUCLEOTIDE SEQUENCE [LARGE SCALE GENOMIC DNA]</scope>
    <source>
        <strain evidence="7 8">DSM 15123</strain>
    </source>
</reference>
<evidence type="ECO:0000256" key="4">
    <source>
        <dbReference type="ARBA" id="ARBA00023145"/>
    </source>
</evidence>
<evidence type="ECO:0000256" key="5">
    <source>
        <dbReference type="SAM" id="MobiDB-lite"/>
    </source>
</evidence>
<keyword evidence="3" id="KW-0378">Hydrolase</keyword>
<evidence type="ECO:0000256" key="3">
    <source>
        <dbReference type="ARBA" id="ARBA00022801"/>
    </source>
</evidence>
<name>A0A1H8JLJ2_9BURK</name>
<dbReference type="InterPro" id="IPR051792">
    <property type="entry name" value="GGT_bact"/>
</dbReference>
<proteinExistence type="inferred from homology"/>
<dbReference type="RefSeq" id="WP_091817573.1">
    <property type="nucleotide sequence ID" value="NZ_FOCW01000007.1"/>
</dbReference>
<dbReference type="STRING" id="1121117.SAMN02745977_02086"/>
<dbReference type="InterPro" id="IPR029055">
    <property type="entry name" value="Ntn_hydrolases_N"/>
</dbReference>
<dbReference type="PRINTS" id="PR01210">
    <property type="entry name" value="GGTRANSPTASE"/>
</dbReference>
<feature type="region of interest" description="Disordered" evidence="5">
    <location>
        <begin position="35"/>
        <end position="64"/>
    </location>
</feature>
<dbReference type="GO" id="GO:0016787">
    <property type="term" value="F:hydrolase activity"/>
    <property type="evidence" value="ECO:0007669"/>
    <property type="project" value="UniProtKB-KW"/>
</dbReference>
<gene>
    <name evidence="7" type="ORF">SAMN02745977_02086</name>
</gene>
<dbReference type="Gene3D" id="1.10.246.130">
    <property type="match status" value="1"/>
</dbReference>
<evidence type="ECO:0000256" key="2">
    <source>
        <dbReference type="ARBA" id="ARBA00022679"/>
    </source>
</evidence>
<dbReference type="Gene3D" id="3.60.20.40">
    <property type="match status" value="1"/>
</dbReference>
<evidence type="ECO:0000313" key="7">
    <source>
        <dbReference type="EMBL" id="SEN81196.1"/>
    </source>
</evidence>
<comment type="similarity">
    <text evidence="1">Belongs to the gamma-glutamyltransferase family.</text>
</comment>
<keyword evidence="6" id="KW-0732">Signal</keyword>